<feature type="transmembrane region" description="Helical" evidence="2">
    <location>
        <begin position="185"/>
        <end position="205"/>
    </location>
</feature>
<dbReference type="RefSeq" id="WP_130452346.1">
    <property type="nucleotide sequence ID" value="NZ_QYAG01000004.1"/>
</dbReference>
<feature type="region of interest" description="Disordered" evidence="1">
    <location>
        <begin position="400"/>
        <end position="453"/>
    </location>
</feature>
<feature type="transmembrane region" description="Helical" evidence="2">
    <location>
        <begin position="146"/>
        <end position="179"/>
    </location>
</feature>
<dbReference type="EMBL" id="SHKI01000002">
    <property type="protein sequence ID" value="RZT68343.1"/>
    <property type="molecule type" value="Genomic_DNA"/>
</dbReference>
<evidence type="ECO:0000313" key="4">
    <source>
        <dbReference type="Proteomes" id="UP000291832"/>
    </source>
</evidence>
<keyword evidence="2" id="KW-0812">Transmembrane</keyword>
<accession>A0A4Q7U485</accession>
<feature type="region of interest" description="Disordered" evidence="1">
    <location>
        <begin position="311"/>
        <end position="375"/>
    </location>
</feature>
<reference evidence="3 4" key="1">
    <citation type="journal article" date="2015" name="Stand. Genomic Sci.">
        <title>Genomic Encyclopedia of Bacterial and Archaeal Type Strains, Phase III: the genomes of soil and plant-associated and newly described type strains.</title>
        <authorList>
            <person name="Whitman W.B."/>
            <person name="Woyke T."/>
            <person name="Klenk H.P."/>
            <person name="Zhou Y."/>
            <person name="Lilburn T.G."/>
            <person name="Beck B.J."/>
            <person name="De Vos P."/>
            <person name="Vandamme P."/>
            <person name="Eisen J.A."/>
            <person name="Garrity G."/>
            <person name="Hugenholtz P."/>
            <person name="Kyrpides N.C."/>
        </authorList>
    </citation>
    <scope>NUCLEOTIDE SEQUENCE [LARGE SCALE GENOMIC DNA]</scope>
    <source>
        <strain evidence="3 4">RF6</strain>
    </source>
</reference>
<evidence type="ECO:0000256" key="2">
    <source>
        <dbReference type="SAM" id="Phobius"/>
    </source>
</evidence>
<proteinExistence type="predicted"/>
<feature type="compositionally biased region" description="Pro residues" evidence="1">
    <location>
        <begin position="444"/>
        <end position="453"/>
    </location>
</feature>
<feature type="transmembrane region" description="Helical" evidence="2">
    <location>
        <begin position="64"/>
        <end position="88"/>
    </location>
</feature>
<feature type="transmembrane region" description="Helical" evidence="2">
    <location>
        <begin position="21"/>
        <end position="44"/>
    </location>
</feature>
<organism evidence="3 4">
    <name type="scientific">Leucobacter luti</name>
    <dbReference type="NCBI Taxonomy" id="340320"/>
    <lineage>
        <taxon>Bacteria</taxon>
        <taxon>Bacillati</taxon>
        <taxon>Actinomycetota</taxon>
        <taxon>Actinomycetes</taxon>
        <taxon>Micrococcales</taxon>
        <taxon>Microbacteriaceae</taxon>
        <taxon>Leucobacter</taxon>
    </lineage>
</organism>
<dbReference type="Proteomes" id="UP000291832">
    <property type="component" value="Unassembled WGS sequence"/>
</dbReference>
<feature type="compositionally biased region" description="Gly residues" evidence="1">
    <location>
        <begin position="357"/>
        <end position="375"/>
    </location>
</feature>
<evidence type="ECO:0000313" key="3">
    <source>
        <dbReference type="EMBL" id="RZT68343.1"/>
    </source>
</evidence>
<feature type="compositionally biased region" description="Pro residues" evidence="1">
    <location>
        <begin position="423"/>
        <end position="437"/>
    </location>
</feature>
<feature type="compositionally biased region" description="Low complexity" evidence="1">
    <location>
        <begin position="319"/>
        <end position="356"/>
    </location>
</feature>
<keyword evidence="2" id="KW-1133">Transmembrane helix</keyword>
<name>A0A4Q7U485_9MICO</name>
<evidence type="ECO:0000256" key="1">
    <source>
        <dbReference type="SAM" id="MobiDB-lite"/>
    </source>
</evidence>
<sequence>MSICDIPGISTVCTMIGEGPAGLFFGWIASAMGLAVSTLFQGMWEVFSTTTSVDVTSDGYVKVYNILFGIAVFITVLFFCFQLIAGLARRDPSALARAATGVAKSVLGSFVLITCTGLLLEITDQLCVGVIQATGQTIESMGDRLALLITAVTITTVAGGAGALLTIFLAGLMIAAIFILWFSLLIRKALLLVAIVFGPIALAGLTWEASRGWFGKWATFVIALIASKLVIVVIFLIATTQVAAPISLDLKSLSEPIAGIVLLFVAAFAPYMAYKFLSFVGFDMYQAASMEQEAKNALNRPIPLPSKPSGPALKQVLDGADPGTAAPKTAPASASASAPAHAAPATGGSAAASSGGAASGGGAAGGAAAGGGAAGGAAAAGPAAAVVAGAIVVKETATAGPKLGGAIGNAADSHVGNASEQATPPPASSPVQQPPATLPQATPQTPPAPSGKE</sequence>
<comment type="caution">
    <text evidence="3">The sequence shown here is derived from an EMBL/GenBank/DDBJ whole genome shotgun (WGS) entry which is preliminary data.</text>
</comment>
<dbReference type="OrthoDB" id="5181663at2"/>
<feature type="transmembrane region" description="Helical" evidence="2">
    <location>
        <begin position="257"/>
        <end position="274"/>
    </location>
</feature>
<protein>
    <recommendedName>
        <fullName evidence="5">TrbL/VirB6 plasmid conjugal transfer protein</fullName>
    </recommendedName>
</protein>
<evidence type="ECO:0008006" key="5">
    <source>
        <dbReference type="Google" id="ProtNLM"/>
    </source>
</evidence>
<dbReference type="AlphaFoldDB" id="A0A4Q7U485"/>
<gene>
    <name evidence="3" type="ORF">EV139_0066</name>
</gene>
<keyword evidence="4" id="KW-1185">Reference proteome</keyword>
<feature type="transmembrane region" description="Helical" evidence="2">
    <location>
        <begin position="217"/>
        <end position="237"/>
    </location>
</feature>
<keyword evidence="2" id="KW-0472">Membrane</keyword>